<dbReference type="InterPro" id="IPR013525">
    <property type="entry name" value="ABC2_TM"/>
</dbReference>
<feature type="domain" description="ABC transmembrane type-2" evidence="10">
    <location>
        <begin position="51"/>
        <end position="269"/>
    </location>
</feature>
<evidence type="ECO:0000313" key="11">
    <source>
        <dbReference type="EMBL" id="MBD1383009.1"/>
    </source>
</evidence>
<organism evidence="11 12">
    <name type="scientific">Metabacillus arenae</name>
    <dbReference type="NCBI Taxonomy" id="2771434"/>
    <lineage>
        <taxon>Bacteria</taxon>
        <taxon>Bacillati</taxon>
        <taxon>Bacillota</taxon>
        <taxon>Bacilli</taxon>
        <taxon>Bacillales</taxon>
        <taxon>Bacillaceae</taxon>
        <taxon>Metabacillus</taxon>
    </lineage>
</organism>
<dbReference type="EMBL" id="JACXAI010000041">
    <property type="protein sequence ID" value="MBD1383009.1"/>
    <property type="molecule type" value="Genomic_DNA"/>
</dbReference>
<sequence>MEYRVGRKVSMEETKNKNLLSKTFFDLKKYKEFVVFNSKYELKVQVANTLLGYVWWLLDPLFHMIVYTILFTVIFEGRTEAFPLFVFCALLSWKWFTSSLMNSANAIRSKISILNQTYIPKFLLPLTQSIVNFTKFIFGLVILFPMIFIFNIKLTFHFFEIIIIIFVNFLFLYGCSLLVAHYGVFFKDMKNLLTHIIRLWFYVSPGLYSLDMIPESVRFIWWLNPFTTFFESYRNVIMYESSPLYGPLLILGLISLGLIYFGLAKLNKYDKTYLKMS</sequence>
<evidence type="ECO:0000256" key="4">
    <source>
        <dbReference type="ARBA" id="ARBA00022475"/>
    </source>
</evidence>
<evidence type="ECO:0000256" key="1">
    <source>
        <dbReference type="ARBA" id="ARBA00004429"/>
    </source>
</evidence>
<keyword evidence="5" id="KW-0997">Cell inner membrane</keyword>
<accession>A0A926NGH3</accession>
<evidence type="ECO:0000313" key="12">
    <source>
        <dbReference type="Proteomes" id="UP000626844"/>
    </source>
</evidence>
<dbReference type="PROSITE" id="PS51012">
    <property type="entry name" value="ABC_TM2"/>
    <property type="match status" value="1"/>
</dbReference>
<dbReference type="PANTHER" id="PTHR30413:SF8">
    <property type="entry name" value="TRANSPORT PERMEASE PROTEIN"/>
    <property type="match status" value="1"/>
</dbReference>
<comment type="subcellular location">
    <subcellularLocation>
        <location evidence="1">Cell inner membrane</location>
        <topology evidence="1">Multi-pass membrane protein</topology>
    </subcellularLocation>
    <subcellularLocation>
        <location evidence="9">Cell membrane</location>
        <topology evidence="9">Multi-pass membrane protein</topology>
    </subcellularLocation>
</comment>
<dbReference type="Proteomes" id="UP000626844">
    <property type="component" value="Unassembled WGS sequence"/>
</dbReference>
<dbReference type="InterPro" id="IPR047817">
    <property type="entry name" value="ABC2_TM_bact-type"/>
</dbReference>
<gene>
    <name evidence="11" type="ORF">IC621_22670</name>
</gene>
<dbReference type="GO" id="GO:0140359">
    <property type="term" value="F:ABC-type transporter activity"/>
    <property type="evidence" value="ECO:0007669"/>
    <property type="project" value="InterPro"/>
</dbReference>
<dbReference type="RefSeq" id="WP_191161756.1">
    <property type="nucleotide sequence ID" value="NZ_JACXAI010000041.1"/>
</dbReference>
<dbReference type="Pfam" id="PF01061">
    <property type="entry name" value="ABC2_membrane"/>
    <property type="match status" value="1"/>
</dbReference>
<keyword evidence="6 9" id="KW-0812">Transmembrane</keyword>
<evidence type="ECO:0000256" key="8">
    <source>
        <dbReference type="ARBA" id="ARBA00023136"/>
    </source>
</evidence>
<feature type="transmembrane region" description="Helical" evidence="9">
    <location>
        <begin position="53"/>
        <end position="75"/>
    </location>
</feature>
<protein>
    <recommendedName>
        <fullName evidence="9">Transport permease protein</fullName>
    </recommendedName>
</protein>
<evidence type="ECO:0000256" key="7">
    <source>
        <dbReference type="ARBA" id="ARBA00022989"/>
    </source>
</evidence>
<dbReference type="PANTHER" id="PTHR30413">
    <property type="entry name" value="INNER MEMBRANE TRANSPORT PERMEASE"/>
    <property type="match status" value="1"/>
</dbReference>
<keyword evidence="8 9" id="KW-0472">Membrane</keyword>
<evidence type="ECO:0000256" key="3">
    <source>
        <dbReference type="ARBA" id="ARBA00022448"/>
    </source>
</evidence>
<keyword evidence="4 9" id="KW-1003">Cell membrane</keyword>
<feature type="transmembrane region" description="Helical" evidence="9">
    <location>
        <begin position="122"/>
        <end position="150"/>
    </location>
</feature>
<evidence type="ECO:0000256" key="2">
    <source>
        <dbReference type="ARBA" id="ARBA00007783"/>
    </source>
</evidence>
<evidence type="ECO:0000256" key="5">
    <source>
        <dbReference type="ARBA" id="ARBA00022519"/>
    </source>
</evidence>
<comment type="caution">
    <text evidence="11">The sequence shown here is derived from an EMBL/GenBank/DDBJ whole genome shotgun (WGS) entry which is preliminary data.</text>
</comment>
<keyword evidence="3 9" id="KW-0813">Transport</keyword>
<keyword evidence="12" id="KW-1185">Reference proteome</keyword>
<name>A0A926NGH3_9BACI</name>
<dbReference type="GO" id="GO:0015920">
    <property type="term" value="P:lipopolysaccharide transport"/>
    <property type="evidence" value="ECO:0007669"/>
    <property type="project" value="TreeGrafter"/>
</dbReference>
<comment type="caution">
    <text evidence="9">Lacks conserved residue(s) required for the propagation of feature annotation.</text>
</comment>
<reference evidence="11" key="1">
    <citation type="submission" date="2020-09" db="EMBL/GenBank/DDBJ databases">
        <title>A novel bacterium of genus Bacillus, isolated from South China Sea.</title>
        <authorList>
            <person name="Huang H."/>
            <person name="Mo K."/>
            <person name="Hu Y."/>
        </authorList>
    </citation>
    <scope>NUCLEOTIDE SEQUENCE</scope>
    <source>
        <strain evidence="11">IB182487</strain>
    </source>
</reference>
<dbReference type="GO" id="GO:0005886">
    <property type="term" value="C:plasma membrane"/>
    <property type="evidence" value="ECO:0007669"/>
    <property type="project" value="UniProtKB-SubCell"/>
</dbReference>
<evidence type="ECO:0000256" key="6">
    <source>
        <dbReference type="ARBA" id="ARBA00022692"/>
    </source>
</evidence>
<proteinExistence type="inferred from homology"/>
<keyword evidence="7 9" id="KW-1133">Transmembrane helix</keyword>
<evidence type="ECO:0000259" key="10">
    <source>
        <dbReference type="PROSITE" id="PS51012"/>
    </source>
</evidence>
<comment type="similarity">
    <text evidence="2 9">Belongs to the ABC-2 integral membrane protein family.</text>
</comment>
<feature type="transmembrane region" description="Helical" evidence="9">
    <location>
        <begin position="156"/>
        <end position="179"/>
    </location>
</feature>
<feature type="transmembrane region" description="Helical" evidence="9">
    <location>
        <begin position="244"/>
        <end position="263"/>
    </location>
</feature>
<evidence type="ECO:0000256" key="9">
    <source>
        <dbReference type="RuleBase" id="RU361157"/>
    </source>
</evidence>
<dbReference type="AlphaFoldDB" id="A0A926NGH3"/>